<dbReference type="Proteomes" id="UP000655208">
    <property type="component" value="Unassembled WGS sequence"/>
</dbReference>
<keyword evidence="3" id="KW-0804">Transcription</keyword>
<comment type="caution">
    <text evidence="4">The sequence shown here is derived from an EMBL/GenBank/DDBJ whole genome shotgun (WGS) entry which is preliminary data.</text>
</comment>
<dbReference type="AlphaFoldDB" id="A0A917TDV6"/>
<evidence type="ECO:0000313" key="5">
    <source>
        <dbReference type="Proteomes" id="UP000655208"/>
    </source>
</evidence>
<proteinExistence type="predicted"/>
<dbReference type="InterPro" id="IPR005650">
    <property type="entry name" value="BlaI_family"/>
</dbReference>
<keyword evidence="5" id="KW-1185">Reference proteome</keyword>
<dbReference type="Pfam" id="PF03965">
    <property type="entry name" value="Penicillinase_R"/>
    <property type="match status" value="1"/>
</dbReference>
<dbReference type="GO" id="GO:0003677">
    <property type="term" value="F:DNA binding"/>
    <property type="evidence" value="ECO:0007669"/>
    <property type="project" value="UniProtKB-KW"/>
</dbReference>
<sequence length="135" mass="14888">MHTNGPTHRRRDLTTLAGVSKRRAPPDELQAHVLLALWAADQPLTVADIAAHIGLDDHHHTVRAAPDRLQSQGAIDDVTGRSRTYRPRTAHVRTATQQLHTALHHTRSQLTVLNTDRCFAGTLTPDEPNALPTDL</sequence>
<dbReference type="EMBL" id="BMNA01000021">
    <property type="protein sequence ID" value="GGM18701.1"/>
    <property type="molecule type" value="Genomic_DNA"/>
</dbReference>
<keyword evidence="2" id="KW-0238">DNA-binding</keyword>
<keyword evidence="1" id="KW-0805">Transcription regulation</keyword>
<reference evidence="4" key="2">
    <citation type="submission" date="2020-09" db="EMBL/GenBank/DDBJ databases">
        <authorList>
            <person name="Sun Q."/>
            <person name="Zhou Y."/>
        </authorList>
    </citation>
    <scope>NUCLEOTIDE SEQUENCE</scope>
    <source>
        <strain evidence="4">CGMCC 4.7308</strain>
    </source>
</reference>
<evidence type="ECO:0000256" key="2">
    <source>
        <dbReference type="ARBA" id="ARBA00023125"/>
    </source>
</evidence>
<accession>A0A917TDV6</accession>
<dbReference type="SUPFAM" id="SSF46785">
    <property type="entry name" value="Winged helix' DNA-binding domain"/>
    <property type="match status" value="1"/>
</dbReference>
<gene>
    <name evidence="4" type="ORF">GCM10011594_43490</name>
</gene>
<evidence type="ECO:0000256" key="1">
    <source>
        <dbReference type="ARBA" id="ARBA00023015"/>
    </source>
</evidence>
<name>A0A917TDV6_9ACTN</name>
<dbReference type="GO" id="GO:0045892">
    <property type="term" value="P:negative regulation of DNA-templated transcription"/>
    <property type="evidence" value="ECO:0007669"/>
    <property type="project" value="InterPro"/>
</dbReference>
<protein>
    <submittedName>
        <fullName evidence="4">Uncharacterized protein</fullName>
    </submittedName>
</protein>
<evidence type="ECO:0000313" key="4">
    <source>
        <dbReference type="EMBL" id="GGM18701.1"/>
    </source>
</evidence>
<dbReference type="InterPro" id="IPR036390">
    <property type="entry name" value="WH_DNA-bd_sf"/>
</dbReference>
<organism evidence="4 5">
    <name type="scientific">Nakamurella endophytica</name>
    <dbReference type="NCBI Taxonomy" id="1748367"/>
    <lineage>
        <taxon>Bacteria</taxon>
        <taxon>Bacillati</taxon>
        <taxon>Actinomycetota</taxon>
        <taxon>Actinomycetes</taxon>
        <taxon>Nakamurellales</taxon>
        <taxon>Nakamurellaceae</taxon>
        <taxon>Nakamurella</taxon>
    </lineage>
</organism>
<evidence type="ECO:0000256" key="3">
    <source>
        <dbReference type="ARBA" id="ARBA00023163"/>
    </source>
</evidence>
<reference evidence="4" key="1">
    <citation type="journal article" date="2014" name="Int. J. Syst. Evol. Microbiol.">
        <title>Complete genome sequence of Corynebacterium casei LMG S-19264T (=DSM 44701T), isolated from a smear-ripened cheese.</title>
        <authorList>
            <consortium name="US DOE Joint Genome Institute (JGI-PGF)"/>
            <person name="Walter F."/>
            <person name="Albersmeier A."/>
            <person name="Kalinowski J."/>
            <person name="Ruckert C."/>
        </authorList>
    </citation>
    <scope>NUCLEOTIDE SEQUENCE</scope>
    <source>
        <strain evidence="4">CGMCC 4.7308</strain>
    </source>
</reference>